<sequence>MKPTAGLSENDDDESASFLPNNDVDPREDGSAAPRGRAKKREASLLEDLPLEFVMSKYGNPMVVMEEAAAARLDSDDISKLVYYHRQDEDPKLSCNPAIMVIPSELMSYKNEPFEIYDTGPSVRRMIVFST</sequence>
<feature type="region of interest" description="Disordered" evidence="1">
    <location>
        <begin position="1"/>
        <end position="41"/>
    </location>
</feature>
<proteinExistence type="predicted"/>
<evidence type="ECO:0000313" key="3">
    <source>
        <dbReference type="WBParaSite" id="jg12911"/>
    </source>
</evidence>
<reference evidence="3" key="1">
    <citation type="submission" date="2022-11" db="UniProtKB">
        <authorList>
            <consortium name="WormBaseParasite"/>
        </authorList>
    </citation>
    <scope>IDENTIFICATION</scope>
</reference>
<protein>
    <submittedName>
        <fullName evidence="3">Uncharacterized protein</fullName>
    </submittedName>
</protein>
<evidence type="ECO:0000313" key="2">
    <source>
        <dbReference type="Proteomes" id="UP000887574"/>
    </source>
</evidence>
<evidence type="ECO:0000256" key="1">
    <source>
        <dbReference type="SAM" id="MobiDB-lite"/>
    </source>
</evidence>
<organism evidence="2 3">
    <name type="scientific">Ditylenchus dipsaci</name>
    <dbReference type="NCBI Taxonomy" id="166011"/>
    <lineage>
        <taxon>Eukaryota</taxon>
        <taxon>Metazoa</taxon>
        <taxon>Ecdysozoa</taxon>
        <taxon>Nematoda</taxon>
        <taxon>Chromadorea</taxon>
        <taxon>Rhabditida</taxon>
        <taxon>Tylenchina</taxon>
        <taxon>Tylenchomorpha</taxon>
        <taxon>Sphaerularioidea</taxon>
        <taxon>Anguinidae</taxon>
        <taxon>Anguininae</taxon>
        <taxon>Ditylenchus</taxon>
    </lineage>
</organism>
<name>A0A915CWI7_9BILA</name>
<accession>A0A915CWI7</accession>
<dbReference type="WBParaSite" id="jg12911">
    <property type="protein sequence ID" value="jg12911"/>
    <property type="gene ID" value="jg12911"/>
</dbReference>
<keyword evidence="2" id="KW-1185">Reference proteome</keyword>
<dbReference type="AlphaFoldDB" id="A0A915CWI7"/>
<dbReference type="Proteomes" id="UP000887574">
    <property type="component" value="Unplaced"/>
</dbReference>